<dbReference type="SUPFAM" id="SSF46785">
    <property type="entry name" value="Winged helix' DNA-binding domain"/>
    <property type="match status" value="1"/>
</dbReference>
<dbReference type="SUPFAM" id="SSF48008">
    <property type="entry name" value="GntR ligand-binding domain-like"/>
    <property type="match status" value="1"/>
</dbReference>
<evidence type="ECO:0000256" key="3">
    <source>
        <dbReference type="ARBA" id="ARBA00023163"/>
    </source>
</evidence>
<keyword evidence="3" id="KW-0804">Transcription</keyword>
<dbReference type="Gene3D" id="1.10.10.10">
    <property type="entry name" value="Winged helix-like DNA-binding domain superfamily/Winged helix DNA-binding domain"/>
    <property type="match status" value="1"/>
</dbReference>
<evidence type="ECO:0000259" key="4">
    <source>
        <dbReference type="PROSITE" id="PS50949"/>
    </source>
</evidence>
<evidence type="ECO:0000256" key="1">
    <source>
        <dbReference type="ARBA" id="ARBA00023015"/>
    </source>
</evidence>
<dbReference type="Pfam" id="PF07729">
    <property type="entry name" value="FCD"/>
    <property type="match status" value="1"/>
</dbReference>
<dbReference type="InterPro" id="IPR036388">
    <property type="entry name" value="WH-like_DNA-bd_sf"/>
</dbReference>
<dbReference type="InterPro" id="IPR036390">
    <property type="entry name" value="WH_DNA-bd_sf"/>
</dbReference>
<evidence type="ECO:0000256" key="2">
    <source>
        <dbReference type="ARBA" id="ARBA00023125"/>
    </source>
</evidence>
<proteinExistence type="predicted"/>
<organism evidence="5 6">
    <name type="scientific">Celeribacter arenosi</name>
    <dbReference type="NCBI Taxonomy" id="792649"/>
    <lineage>
        <taxon>Bacteria</taxon>
        <taxon>Pseudomonadati</taxon>
        <taxon>Pseudomonadota</taxon>
        <taxon>Alphaproteobacteria</taxon>
        <taxon>Rhodobacterales</taxon>
        <taxon>Roseobacteraceae</taxon>
        <taxon>Celeribacter</taxon>
    </lineage>
</organism>
<dbReference type="InterPro" id="IPR011711">
    <property type="entry name" value="GntR_C"/>
</dbReference>
<dbReference type="PRINTS" id="PR00035">
    <property type="entry name" value="HTHGNTR"/>
</dbReference>
<evidence type="ECO:0000313" key="6">
    <source>
        <dbReference type="Proteomes" id="UP001399917"/>
    </source>
</evidence>
<evidence type="ECO:0000313" key="5">
    <source>
        <dbReference type="EMBL" id="GAA3867118.1"/>
    </source>
</evidence>
<dbReference type="PANTHER" id="PTHR43537:SF5">
    <property type="entry name" value="UXU OPERON TRANSCRIPTIONAL REGULATOR"/>
    <property type="match status" value="1"/>
</dbReference>
<dbReference type="PROSITE" id="PS50949">
    <property type="entry name" value="HTH_GNTR"/>
    <property type="match status" value="1"/>
</dbReference>
<gene>
    <name evidence="5" type="ORF">GCM10022404_16540</name>
</gene>
<reference evidence="6" key="1">
    <citation type="journal article" date="2019" name="Int. J. Syst. Evol. Microbiol.">
        <title>The Global Catalogue of Microorganisms (GCM) 10K type strain sequencing project: providing services to taxonomists for standard genome sequencing and annotation.</title>
        <authorList>
            <consortium name="The Broad Institute Genomics Platform"/>
            <consortium name="The Broad Institute Genome Sequencing Center for Infectious Disease"/>
            <person name="Wu L."/>
            <person name="Ma J."/>
        </authorList>
    </citation>
    <scope>NUCLEOTIDE SEQUENCE [LARGE SCALE GENOMIC DNA]</scope>
    <source>
        <strain evidence="6">JCM 17190</strain>
    </source>
</reference>
<comment type="caution">
    <text evidence="5">The sequence shown here is derived from an EMBL/GenBank/DDBJ whole genome shotgun (WGS) entry which is preliminary data.</text>
</comment>
<keyword evidence="1" id="KW-0805">Transcription regulation</keyword>
<keyword evidence="2" id="KW-0238">DNA-binding</keyword>
<dbReference type="SMART" id="SM00895">
    <property type="entry name" value="FCD"/>
    <property type="match status" value="1"/>
</dbReference>
<dbReference type="NCBIfam" id="NF003011">
    <property type="entry name" value="PRK03837.1"/>
    <property type="match status" value="1"/>
</dbReference>
<dbReference type="Proteomes" id="UP001399917">
    <property type="component" value="Unassembled WGS sequence"/>
</dbReference>
<dbReference type="SMART" id="SM00345">
    <property type="entry name" value="HTH_GNTR"/>
    <property type="match status" value="1"/>
</dbReference>
<dbReference type="InterPro" id="IPR000524">
    <property type="entry name" value="Tscrpt_reg_HTH_GntR"/>
</dbReference>
<dbReference type="InterPro" id="IPR008920">
    <property type="entry name" value="TF_FadR/GntR_C"/>
</dbReference>
<feature type="domain" description="HTH gntR-type" evidence="4">
    <location>
        <begin position="14"/>
        <end position="82"/>
    </location>
</feature>
<keyword evidence="6" id="KW-1185">Reference proteome</keyword>
<dbReference type="EMBL" id="BAABDF010000007">
    <property type="protein sequence ID" value="GAA3867118.1"/>
    <property type="molecule type" value="Genomic_DNA"/>
</dbReference>
<sequence>MRKMNDSDGKIVRMKLSDQVFERLRELVASGELSAGDVVPSERVLMERFGVGRPAVREALQAMQSKGLITITHGGRSRVNALTAGIAFSQVDDIAKLLLSSEPSNVDHLKQVRHLLELGTVRIAAQKCRAKDADDLVELVEEQRTNLGNAEAFMKSDIAFHTRLALITANPLIHSITEMMLTWLFEYHSSLLLWSGQEHKTLDEHAAIVDFLRANDEEGAVRAMEDHLNRAKSRFTSSPQR</sequence>
<protein>
    <submittedName>
        <fullName evidence="5">Transcriptional regulator NanR</fullName>
    </submittedName>
</protein>
<dbReference type="Pfam" id="PF00392">
    <property type="entry name" value="GntR"/>
    <property type="match status" value="1"/>
</dbReference>
<dbReference type="PANTHER" id="PTHR43537">
    <property type="entry name" value="TRANSCRIPTIONAL REGULATOR, GNTR FAMILY"/>
    <property type="match status" value="1"/>
</dbReference>
<dbReference type="Gene3D" id="1.20.120.530">
    <property type="entry name" value="GntR ligand-binding domain-like"/>
    <property type="match status" value="1"/>
</dbReference>
<dbReference type="CDD" id="cd07377">
    <property type="entry name" value="WHTH_GntR"/>
    <property type="match status" value="1"/>
</dbReference>
<name>A0ABP7K8Y2_9RHOB</name>
<accession>A0ABP7K8Y2</accession>